<keyword evidence="8" id="KW-1185">Reference proteome</keyword>
<dbReference type="GO" id="GO:0055085">
    <property type="term" value="P:transmembrane transport"/>
    <property type="evidence" value="ECO:0007669"/>
    <property type="project" value="UniProtKB-ARBA"/>
</dbReference>
<keyword evidence="2" id="KW-0813">Transport</keyword>
<dbReference type="PROSITE" id="PS00211">
    <property type="entry name" value="ABC_TRANSPORTER_1"/>
    <property type="match status" value="1"/>
</dbReference>
<comment type="caution">
    <text evidence="7">The sequence shown here is derived from an EMBL/GenBank/DDBJ whole genome shotgun (WGS) entry which is preliminary data.</text>
</comment>
<evidence type="ECO:0000313" key="8">
    <source>
        <dbReference type="Proteomes" id="UP001596447"/>
    </source>
</evidence>
<sequence length="437" mass="47495">MSRAASTPETESSDGPLLAVEGLQKHFDRADGFLDKLVGEGGKIRAVDGVDFSLDRGETLAVVGESGCGKSTLGRTVLNLDTPTGGTVRFAGDEISDLSGKDLKQYRRRAQMVFQDPLASLNPRKTVGEILTAPMEVHGIGDSKADRRERAKELLERVGLKPGHYDRYPRQFSGGQQQRVGIARALAVEPDLIVADEPVSALDVSVQAQILQLLEDLQEEYDLALLFISHDLSVVRQVADRVAVMYLGELVETAPVDTLFAEPSHPYTESLLSAVPRIDPEHRTDRIVLEGTVPSPADPPSGCRFHTRCPKVIPPEDSSADQSAFRAAFSFRNRILSEDLDVEAIRTRLDSEGRATDEAAVADYVVETMLEADPDSLPGEAADAVREAADAIASENHDLAERVVREAFPSPCEREVPDDTRVGEQHVASCHRIGDGD</sequence>
<dbReference type="NCBIfam" id="TIGR01727">
    <property type="entry name" value="oligo_HPY"/>
    <property type="match status" value="1"/>
</dbReference>
<feature type="region of interest" description="Disordered" evidence="5">
    <location>
        <begin position="412"/>
        <end position="437"/>
    </location>
</feature>
<organism evidence="7 8">
    <name type="scientific">Halospeciosus flavus</name>
    <dbReference type="NCBI Taxonomy" id="3032283"/>
    <lineage>
        <taxon>Archaea</taxon>
        <taxon>Methanobacteriati</taxon>
        <taxon>Methanobacteriota</taxon>
        <taxon>Stenosarchaea group</taxon>
        <taxon>Halobacteria</taxon>
        <taxon>Halobacteriales</taxon>
        <taxon>Halobacteriaceae</taxon>
        <taxon>Halospeciosus</taxon>
    </lineage>
</organism>
<keyword evidence="4 7" id="KW-0067">ATP-binding</keyword>
<gene>
    <name evidence="7" type="ORF">ACFQJ9_11420</name>
</gene>
<evidence type="ECO:0000256" key="1">
    <source>
        <dbReference type="ARBA" id="ARBA00005417"/>
    </source>
</evidence>
<dbReference type="Pfam" id="PF08352">
    <property type="entry name" value="oligo_HPY"/>
    <property type="match status" value="1"/>
</dbReference>
<comment type="similarity">
    <text evidence="1">Belongs to the ABC transporter superfamily.</text>
</comment>
<name>A0ABD5Z4I8_9EURY</name>
<dbReference type="RefSeq" id="WP_279529929.1">
    <property type="nucleotide sequence ID" value="NZ_CP122312.1"/>
</dbReference>
<reference evidence="7 8" key="1">
    <citation type="journal article" date="2019" name="Int. J. Syst. Evol. Microbiol.">
        <title>The Global Catalogue of Microorganisms (GCM) 10K type strain sequencing project: providing services to taxonomists for standard genome sequencing and annotation.</title>
        <authorList>
            <consortium name="The Broad Institute Genomics Platform"/>
            <consortium name="The Broad Institute Genome Sequencing Center for Infectious Disease"/>
            <person name="Wu L."/>
            <person name="Ma J."/>
        </authorList>
    </citation>
    <scope>NUCLEOTIDE SEQUENCE [LARGE SCALE GENOMIC DNA]</scope>
    <source>
        <strain evidence="7 8">XZGYJ-43</strain>
    </source>
</reference>
<evidence type="ECO:0000259" key="6">
    <source>
        <dbReference type="PROSITE" id="PS50893"/>
    </source>
</evidence>
<dbReference type="Proteomes" id="UP001596447">
    <property type="component" value="Unassembled WGS sequence"/>
</dbReference>
<dbReference type="FunFam" id="3.40.50.300:FF:000016">
    <property type="entry name" value="Oligopeptide ABC transporter ATP-binding component"/>
    <property type="match status" value="1"/>
</dbReference>
<accession>A0ABD5Z4I8</accession>
<dbReference type="SUPFAM" id="SSF52540">
    <property type="entry name" value="P-loop containing nucleoside triphosphate hydrolases"/>
    <property type="match status" value="1"/>
</dbReference>
<dbReference type="AlphaFoldDB" id="A0ABD5Z4I8"/>
<feature type="domain" description="ABC transporter" evidence="6">
    <location>
        <begin position="18"/>
        <end position="272"/>
    </location>
</feature>
<dbReference type="InterPro" id="IPR050319">
    <property type="entry name" value="ABC_transp_ATP-bind"/>
</dbReference>
<dbReference type="InterPro" id="IPR017871">
    <property type="entry name" value="ABC_transporter-like_CS"/>
</dbReference>
<dbReference type="InterPro" id="IPR003439">
    <property type="entry name" value="ABC_transporter-like_ATP-bd"/>
</dbReference>
<dbReference type="InterPro" id="IPR003593">
    <property type="entry name" value="AAA+_ATPase"/>
</dbReference>
<dbReference type="GO" id="GO:0005524">
    <property type="term" value="F:ATP binding"/>
    <property type="evidence" value="ECO:0007669"/>
    <property type="project" value="UniProtKB-KW"/>
</dbReference>
<dbReference type="Pfam" id="PF00005">
    <property type="entry name" value="ABC_tran"/>
    <property type="match status" value="1"/>
</dbReference>
<dbReference type="PANTHER" id="PTHR43776">
    <property type="entry name" value="TRANSPORT ATP-BINDING PROTEIN"/>
    <property type="match status" value="1"/>
</dbReference>
<keyword evidence="3" id="KW-0547">Nucleotide-binding</keyword>
<proteinExistence type="inferred from homology"/>
<dbReference type="InterPro" id="IPR027417">
    <property type="entry name" value="P-loop_NTPase"/>
</dbReference>
<feature type="compositionally biased region" description="Basic and acidic residues" evidence="5">
    <location>
        <begin position="412"/>
        <end position="424"/>
    </location>
</feature>
<evidence type="ECO:0000313" key="7">
    <source>
        <dbReference type="EMBL" id="MFC7200009.1"/>
    </source>
</evidence>
<dbReference type="PANTHER" id="PTHR43776:SF7">
    <property type="entry name" value="D,D-DIPEPTIDE TRANSPORT ATP-BINDING PROTEIN DDPF-RELATED"/>
    <property type="match status" value="1"/>
</dbReference>
<evidence type="ECO:0000256" key="2">
    <source>
        <dbReference type="ARBA" id="ARBA00022448"/>
    </source>
</evidence>
<evidence type="ECO:0000256" key="5">
    <source>
        <dbReference type="SAM" id="MobiDB-lite"/>
    </source>
</evidence>
<dbReference type="InterPro" id="IPR013563">
    <property type="entry name" value="Oligopep_ABC_C"/>
</dbReference>
<dbReference type="PROSITE" id="PS50893">
    <property type="entry name" value="ABC_TRANSPORTER_2"/>
    <property type="match status" value="1"/>
</dbReference>
<protein>
    <submittedName>
        <fullName evidence="7">ABC transporter ATP-binding protein</fullName>
    </submittedName>
</protein>
<evidence type="ECO:0000256" key="3">
    <source>
        <dbReference type="ARBA" id="ARBA00022741"/>
    </source>
</evidence>
<dbReference type="CDD" id="cd03257">
    <property type="entry name" value="ABC_NikE_OppD_transporters"/>
    <property type="match status" value="1"/>
</dbReference>
<dbReference type="Gene3D" id="3.40.50.300">
    <property type="entry name" value="P-loop containing nucleotide triphosphate hydrolases"/>
    <property type="match status" value="1"/>
</dbReference>
<evidence type="ECO:0000256" key="4">
    <source>
        <dbReference type="ARBA" id="ARBA00022840"/>
    </source>
</evidence>
<dbReference type="SMART" id="SM00382">
    <property type="entry name" value="AAA"/>
    <property type="match status" value="1"/>
</dbReference>
<dbReference type="EMBL" id="JBHTAR010000011">
    <property type="protein sequence ID" value="MFC7200009.1"/>
    <property type="molecule type" value="Genomic_DNA"/>
</dbReference>